<feature type="region of interest" description="Disordered" evidence="1">
    <location>
        <begin position="1"/>
        <end position="30"/>
    </location>
</feature>
<dbReference type="AlphaFoldDB" id="B3PJK1"/>
<sequence length="120" mass="13329">MRNLPSPSPRLSNPGPSADSPNIAGSRLPGRTPLAQRLQQLSQDKRGQQKAIPIDLGRYLNELQLLALHSLESFGWQLWFIRRPLFMQPIAVVSNPDSSRHAVLEVDGSINIQSGIQLRT</sequence>
<dbReference type="STRING" id="498211.CJA_0607"/>
<accession>B3PJK1</accession>
<dbReference type="Proteomes" id="UP000001036">
    <property type="component" value="Chromosome"/>
</dbReference>
<dbReference type="RefSeq" id="WP_012486286.1">
    <property type="nucleotide sequence ID" value="NC_010995.1"/>
</dbReference>
<reference evidence="2 3" key="1">
    <citation type="journal article" date="2008" name="J. Bacteriol.">
        <title>Insights into plant cell wall degradation from the genome sequence of the soil bacterium Cellvibrio japonicus.</title>
        <authorList>
            <person name="Deboy R.T."/>
            <person name="Mongodin E.F."/>
            <person name="Fouts D.E."/>
            <person name="Tailford L.E."/>
            <person name="Khouri H."/>
            <person name="Emerson J.B."/>
            <person name="Mohamoud Y."/>
            <person name="Watkins K."/>
            <person name="Henrissat B."/>
            <person name="Gilbert H.J."/>
            <person name="Nelson K.E."/>
        </authorList>
    </citation>
    <scope>NUCLEOTIDE SEQUENCE [LARGE SCALE GENOMIC DNA]</scope>
    <source>
        <strain evidence="2 3">Ueda107</strain>
    </source>
</reference>
<protein>
    <submittedName>
        <fullName evidence="2">Uncharacterized protein</fullName>
    </submittedName>
</protein>
<dbReference type="HOGENOM" id="CLU_2045489_0_0_6"/>
<evidence type="ECO:0000256" key="1">
    <source>
        <dbReference type="SAM" id="MobiDB-lite"/>
    </source>
</evidence>
<proteinExistence type="predicted"/>
<name>B3PJK1_CELJU</name>
<evidence type="ECO:0000313" key="3">
    <source>
        <dbReference type="Proteomes" id="UP000001036"/>
    </source>
</evidence>
<dbReference type="EMBL" id="CP000934">
    <property type="protein sequence ID" value="ACE83653.1"/>
    <property type="molecule type" value="Genomic_DNA"/>
</dbReference>
<dbReference type="OrthoDB" id="6025219at2"/>
<keyword evidence="3" id="KW-1185">Reference proteome</keyword>
<dbReference type="KEGG" id="cja:CJA_0607"/>
<evidence type="ECO:0000313" key="2">
    <source>
        <dbReference type="EMBL" id="ACE83653.1"/>
    </source>
</evidence>
<dbReference type="eggNOG" id="ENOG5033CEJ">
    <property type="taxonomic scope" value="Bacteria"/>
</dbReference>
<gene>
    <name evidence="2" type="ordered locus">CJA_0607</name>
</gene>
<organism evidence="2 3">
    <name type="scientific">Cellvibrio japonicus (strain Ueda107)</name>
    <name type="common">Pseudomonas fluorescens subsp. cellulosa</name>
    <dbReference type="NCBI Taxonomy" id="498211"/>
    <lineage>
        <taxon>Bacteria</taxon>
        <taxon>Pseudomonadati</taxon>
        <taxon>Pseudomonadota</taxon>
        <taxon>Gammaproteobacteria</taxon>
        <taxon>Cellvibrionales</taxon>
        <taxon>Cellvibrionaceae</taxon>
        <taxon>Cellvibrio</taxon>
    </lineage>
</organism>
<feature type="compositionally biased region" description="Low complexity" evidence="1">
    <location>
        <begin position="1"/>
        <end position="17"/>
    </location>
</feature>